<evidence type="ECO:0000313" key="6">
    <source>
        <dbReference type="Proteomes" id="UP001187682"/>
    </source>
</evidence>
<organism evidence="5 6">
    <name type="scientific">Cephalotrichum gorgonifer</name>
    <dbReference type="NCBI Taxonomy" id="2041049"/>
    <lineage>
        <taxon>Eukaryota</taxon>
        <taxon>Fungi</taxon>
        <taxon>Dikarya</taxon>
        <taxon>Ascomycota</taxon>
        <taxon>Pezizomycotina</taxon>
        <taxon>Sordariomycetes</taxon>
        <taxon>Hypocreomycetidae</taxon>
        <taxon>Microascales</taxon>
        <taxon>Microascaceae</taxon>
        <taxon>Cephalotrichum</taxon>
    </lineage>
</organism>
<feature type="domain" description="F-box" evidence="4">
    <location>
        <begin position="1"/>
        <end position="45"/>
    </location>
</feature>
<dbReference type="EMBL" id="ONZQ02000003">
    <property type="protein sequence ID" value="SPO00275.1"/>
    <property type="molecule type" value="Genomic_DNA"/>
</dbReference>
<comment type="caution">
    <text evidence="5">The sequence shown here is derived from an EMBL/GenBank/DDBJ whole genome shotgun (WGS) entry which is preliminary data.</text>
</comment>
<evidence type="ECO:0000256" key="3">
    <source>
        <dbReference type="PROSITE-ProRule" id="PRU00023"/>
    </source>
</evidence>
<name>A0AAE8ST98_9PEZI</name>
<evidence type="ECO:0000259" key="4">
    <source>
        <dbReference type="PROSITE" id="PS50181"/>
    </source>
</evidence>
<evidence type="ECO:0000256" key="2">
    <source>
        <dbReference type="ARBA" id="ARBA00023043"/>
    </source>
</evidence>
<dbReference type="PROSITE" id="PS50297">
    <property type="entry name" value="ANK_REP_REGION"/>
    <property type="match status" value="3"/>
</dbReference>
<keyword evidence="6" id="KW-1185">Reference proteome</keyword>
<feature type="repeat" description="ANK" evidence="3">
    <location>
        <begin position="266"/>
        <end position="298"/>
    </location>
</feature>
<dbReference type="AlphaFoldDB" id="A0AAE8ST98"/>
<dbReference type="PANTHER" id="PTHR24126:SF14">
    <property type="entry name" value="ANK_REP_REGION DOMAIN-CONTAINING PROTEIN"/>
    <property type="match status" value="1"/>
</dbReference>
<dbReference type="PROSITE" id="PS50088">
    <property type="entry name" value="ANK_REPEAT"/>
    <property type="match status" value="3"/>
</dbReference>
<gene>
    <name evidence="5" type="ORF">DNG_03120</name>
</gene>
<proteinExistence type="predicted"/>
<feature type="repeat" description="ANK" evidence="3">
    <location>
        <begin position="385"/>
        <end position="417"/>
    </location>
</feature>
<keyword evidence="1" id="KW-0677">Repeat</keyword>
<accession>A0AAE8ST98</accession>
<dbReference type="PROSITE" id="PS50181">
    <property type="entry name" value="FBOX"/>
    <property type="match status" value="1"/>
</dbReference>
<feature type="repeat" description="ANK" evidence="3">
    <location>
        <begin position="299"/>
        <end position="332"/>
    </location>
</feature>
<dbReference type="CDD" id="cd09917">
    <property type="entry name" value="F-box_SF"/>
    <property type="match status" value="1"/>
</dbReference>
<dbReference type="PANTHER" id="PTHR24126">
    <property type="entry name" value="ANKYRIN REPEAT, PH AND SEC7 DOMAIN CONTAINING PROTEIN SECG-RELATED"/>
    <property type="match status" value="1"/>
</dbReference>
<dbReference type="Gene3D" id="1.25.40.20">
    <property type="entry name" value="Ankyrin repeat-containing domain"/>
    <property type="match status" value="4"/>
</dbReference>
<dbReference type="SUPFAM" id="SSF48403">
    <property type="entry name" value="Ankyrin repeat"/>
    <property type="match status" value="1"/>
</dbReference>
<dbReference type="Pfam" id="PF12796">
    <property type="entry name" value="Ank_2"/>
    <property type="match status" value="4"/>
</dbReference>
<evidence type="ECO:0000256" key="1">
    <source>
        <dbReference type="ARBA" id="ARBA00022737"/>
    </source>
</evidence>
<sequence length="447" mass="48404">MELLRFPDELLIATGTFLRPRDLCCLIRVNRQFHAIFEPVLYQQDACESHPNTPAALMWAASNGDAEIARKALSRVKVDKLADLDGGLELLTTLAIPRGHYEVVKVLLASGKVDVNEEDKYGSRPLISACLWGADKVRMAELLLSVDGIEINTSSRNGTPLLELAVDTGNLELVKLLMSFEGIELTSKKTPGRTLLWPAAALGHLDIVKFLLGTGKIDPAALNEEKGMPLLHWLAIDVEKGMDQEEEMIRLLLAADGVDASARDNSGCTALFYAAQGSSVDLVKVLLDEGTDPNSRNHDGDTALMHAASGAGSAEVFRLLLERGADPNSRNHAGYTALMYAAKNIRNARRYPEPDDAPTRPLNGAAVVVRLLLERGADPNSRNQDGWTPLMFAADVGNADAIELLLERGADPEVENNNSHSATYIAYAKGHFEAESVLLVATLEGIP</sequence>
<dbReference type="SMART" id="SM00248">
    <property type="entry name" value="ANK"/>
    <property type="match status" value="10"/>
</dbReference>
<dbReference type="Proteomes" id="UP001187682">
    <property type="component" value="Unassembled WGS sequence"/>
</dbReference>
<evidence type="ECO:0000313" key="5">
    <source>
        <dbReference type="EMBL" id="SPO00275.1"/>
    </source>
</evidence>
<dbReference type="PRINTS" id="PR01415">
    <property type="entry name" value="ANKYRIN"/>
</dbReference>
<reference evidence="5" key="1">
    <citation type="submission" date="2018-03" db="EMBL/GenBank/DDBJ databases">
        <authorList>
            <person name="Guldener U."/>
        </authorList>
    </citation>
    <scope>NUCLEOTIDE SEQUENCE</scope>
</reference>
<dbReference type="InterPro" id="IPR002110">
    <property type="entry name" value="Ankyrin_rpt"/>
</dbReference>
<dbReference type="InterPro" id="IPR036770">
    <property type="entry name" value="Ankyrin_rpt-contain_sf"/>
</dbReference>
<dbReference type="InterPro" id="IPR001810">
    <property type="entry name" value="F-box_dom"/>
</dbReference>
<keyword evidence="2 3" id="KW-0040">ANK repeat</keyword>
<protein>
    <recommendedName>
        <fullName evidence="4">F-box domain-containing protein</fullName>
    </recommendedName>
</protein>